<evidence type="ECO:0000256" key="2">
    <source>
        <dbReference type="PROSITE-ProRule" id="PRU00168"/>
    </source>
</evidence>
<dbReference type="PANTHER" id="PTHR23113:SF230">
    <property type="entry name" value="RAP GUANINE NUCLEOTIDE EXCHANGE FACTOR-LIKE 1"/>
    <property type="match status" value="1"/>
</dbReference>
<feature type="compositionally biased region" description="Pro residues" evidence="3">
    <location>
        <begin position="696"/>
        <end position="709"/>
    </location>
</feature>
<dbReference type="SMART" id="SM00246">
    <property type="entry name" value="WH2"/>
    <property type="match status" value="1"/>
</dbReference>
<feature type="domain" description="WH2" evidence="5">
    <location>
        <begin position="483"/>
        <end position="500"/>
    </location>
</feature>
<evidence type="ECO:0000313" key="6">
    <source>
        <dbReference type="EMBL" id="MXQ93113.1"/>
    </source>
</evidence>
<protein>
    <recommendedName>
        <fullName evidence="8">Ras-GEF domain-containing protein</fullName>
    </recommendedName>
</protein>
<dbReference type="EMBL" id="VBQZ03000091">
    <property type="protein sequence ID" value="MXQ93113.1"/>
    <property type="molecule type" value="Genomic_DNA"/>
</dbReference>
<dbReference type="PROSITE" id="PS50009">
    <property type="entry name" value="RASGEF_CAT"/>
    <property type="match status" value="1"/>
</dbReference>
<evidence type="ECO:0000259" key="5">
    <source>
        <dbReference type="PROSITE" id="PS51082"/>
    </source>
</evidence>
<feature type="compositionally biased region" description="Pro residues" evidence="3">
    <location>
        <begin position="805"/>
        <end position="824"/>
    </location>
</feature>
<name>A0A6B0S157_9CETA</name>
<accession>A0A6B0S157</accession>
<reference evidence="6" key="1">
    <citation type="submission" date="2019-10" db="EMBL/GenBank/DDBJ databases">
        <title>The sequence and de novo assembly of the wild yak genome.</title>
        <authorList>
            <person name="Liu Y."/>
        </authorList>
    </citation>
    <scope>NUCLEOTIDE SEQUENCE [LARGE SCALE GENOMIC DNA]</scope>
    <source>
        <strain evidence="6">WY2019</strain>
    </source>
</reference>
<comment type="caution">
    <text evidence="6">The sequence shown here is derived from an EMBL/GenBank/DDBJ whole genome shotgun (WGS) entry which is preliminary data.</text>
</comment>
<dbReference type="InterPro" id="IPR008937">
    <property type="entry name" value="Ras-like_GEF"/>
</dbReference>
<dbReference type="GO" id="GO:0003779">
    <property type="term" value="F:actin binding"/>
    <property type="evidence" value="ECO:0007669"/>
    <property type="project" value="InterPro"/>
</dbReference>
<dbReference type="SMART" id="SM00147">
    <property type="entry name" value="RasGEF"/>
    <property type="match status" value="1"/>
</dbReference>
<dbReference type="FunFam" id="3.10.20.90:FF:000038">
    <property type="entry name" value="Rap guanine nucleotide exchange factor 4"/>
    <property type="match status" value="1"/>
</dbReference>
<dbReference type="SUPFAM" id="SSF54236">
    <property type="entry name" value="Ubiquitin-like"/>
    <property type="match status" value="1"/>
</dbReference>
<feature type="compositionally biased region" description="Low complexity" evidence="3">
    <location>
        <begin position="563"/>
        <end position="579"/>
    </location>
</feature>
<evidence type="ECO:0000256" key="1">
    <source>
        <dbReference type="ARBA" id="ARBA00022658"/>
    </source>
</evidence>
<dbReference type="SUPFAM" id="SSF48366">
    <property type="entry name" value="Ras GEF"/>
    <property type="match status" value="1"/>
</dbReference>
<dbReference type="GO" id="GO:0005886">
    <property type="term" value="C:plasma membrane"/>
    <property type="evidence" value="ECO:0007669"/>
    <property type="project" value="TreeGrafter"/>
</dbReference>
<keyword evidence="1 2" id="KW-0344">Guanine-nucleotide releasing factor</keyword>
<feature type="region of interest" description="Disordered" evidence="3">
    <location>
        <begin position="541"/>
        <end position="832"/>
    </location>
</feature>
<feature type="compositionally biased region" description="Polar residues" evidence="3">
    <location>
        <begin position="609"/>
        <end position="619"/>
    </location>
</feature>
<evidence type="ECO:0000313" key="7">
    <source>
        <dbReference type="Proteomes" id="UP000322234"/>
    </source>
</evidence>
<organism evidence="6 7">
    <name type="scientific">Bos mutus</name>
    <name type="common">wild yak</name>
    <dbReference type="NCBI Taxonomy" id="72004"/>
    <lineage>
        <taxon>Eukaryota</taxon>
        <taxon>Metazoa</taxon>
        <taxon>Chordata</taxon>
        <taxon>Craniata</taxon>
        <taxon>Vertebrata</taxon>
        <taxon>Euteleostomi</taxon>
        <taxon>Mammalia</taxon>
        <taxon>Eutheria</taxon>
        <taxon>Laurasiatheria</taxon>
        <taxon>Artiodactyla</taxon>
        <taxon>Ruminantia</taxon>
        <taxon>Pecora</taxon>
        <taxon>Bovidae</taxon>
        <taxon>Bovinae</taxon>
        <taxon>Bos</taxon>
    </lineage>
</organism>
<dbReference type="Gene3D" id="3.10.20.90">
    <property type="entry name" value="Phosphatidylinositol 3-kinase Catalytic Subunit, Chain A, domain 1"/>
    <property type="match status" value="1"/>
</dbReference>
<feature type="domain" description="Ras-GEF" evidence="4">
    <location>
        <begin position="203"/>
        <end position="439"/>
    </location>
</feature>
<dbReference type="Pfam" id="PF00617">
    <property type="entry name" value="RasGEF"/>
    <property type="match status" value="1"/>
</dbReference>
<dbReference type="Pfam" id="PF02205">
    <property type="entry name" value="WH2"/>
    <property type="match status" value="1"/>
</dbReference>
<evidence type="ECO:0008006" key="8">
    <source>
        <dbReference type="Google" id="ProtNLM"/>
    </source>
</evidence>
<dbReference type="Proteomes" id="UP000322234">
    <property type="component" value="Unassembled WGS sequence"/>
</dbReference>
<dbReference type="Gene3D" id="1.10.840.10">
    <property type="entry name" value="Ras guanine-nucleotide exchange factors catalytic domain"/>
    <property type="match status" value="1"/>
</dbReference>
<dbReference type="Gene3D" id="1.20.870.10">
    <property type="entry name" value="Son of sevenless (SoS) protein Chain: S domain 1"/>
    <property type="match status" value="1"/>
</dbReference>
<feature type="compositionally biased region" description="Pro residues" evidence="3">
    <location>
        <begin position="623"/>
        <end position="640"/>
    </location>
</feature>
<feature type="compositionally biased region" description="Pro residues" evidence="3">
    <location>
        <begin position="672"/>
        <end position="683"/>
    </location>
</feature>
<dbReference type="PROSITE" id="PS51082">
    <property type="entry name" value="WH2"/>
    <property type="match status" value="1"/>
</dbReference>
<sequence length="929" mass="102318">MLLHFLDTYQGLLQEEEGAGRIIKDLYLLIMKDESLYQDLREDTLRLHQLVETVELKIPEESQPPSKQVKPLFRHFRRIDSCLQTRVAFRGSDEIFCRVYMPDHSYVTIRSRLSASVQDILGSVTEKLQYSEEPAGREDSLILVAVASSGEKVLLQPTEDCVFTTLGINSHLFACTRDSFEALVPLPEEIQVSPGDTEIHRGEPEDVANHLTAFHWELFRCVHELEFVDYVFHGERGRRETANLELLLQRCSEVTHWVATEVLLCEAPGKRAQLLKKFIKIAAICKQNQDLLSFYAVVMGLDNAAVSRLRLTWEKLPGKFKNLFRKFENLTDPCRNHKSYREVISKMKPPVIPFVPLILKDLTFLHEGSKTLVDGLVNIEKLHSVAEKVRTVRKYRSQPLCLDMEASPHHLQTKAYVRQFQVIDNQNLLFELSYKLEANIARNFILLCYAVLAAVKMGMGKLELEMKEANTEPPKLSRDEQRGRGALLQDICKGTKLKKVTNVNDRSAPILEKPKGSSGGYGSGAAALQAKGGLFQGGVPKLRPVGAKDSSENLAGKPALQVPSSRAAAPRPPGTTASGRPQDDTDSSRASLPELPRTQRPSLPDLSRPNPTSSTGMKHSSSAPPPPPPGRRANAPPTPLPMHSNKAAAYNREKPLPPTPGQRLHPGREGPSAPPPVKPPPSPVNVRSGPSGQSLAPPPPPYRQPPGVPNGPSSPTNESAPELPQRHNSLHRKTPGPARGLAPPPPTSASPSSQSNRPPPPTRDPPSRGAAPPPPPPMIRNGARDAPPPPPPYRVHGSEPLSRGKPPPPPSRTPAGPPPPPPPLRNGHRDSITTVRSFLDDFESKYSFHPVEDFPAPEEYKHFQRIYPSKTNRAARGAPPQPPILRKLQLPLSSIPGILKPGELREGMLVEGKGESARLDTAAEFQGRH</sequence>
<dbReference type="InterPro" id="IPR003124">
    <property type="entry name" value="WH2_dom"/>
</dbReference>
<dbReference type="GO" id="GO:0005085">
    <property type="term" value="F:guanyl-nucleotide exchange factor activity"/>
    <property type="evidence" value="ECO:0007669"/>
    <property type="project" value="UniProtKB-KW"/>
</dbReference>
<dbReference type="AlphaFoldDB" id="A0A6B0S157"/>
<dbReference type="InterPro" id="IPR023578">
    <property type="entry name" value="Ras_GEF_dom_sf"/>
</dbReference>
<gene>
    <name evidence="6" type="ORF">E5288_WYG003584</name>
</gene>
<dbReference type="PANTHER" id="PTHR23113">
    <property type="entry name" value="GUANINE NUCLEOTIDE EXCHANGE FACTOR"/>
    <property type="match status" value="1"/>
</dbReference>
<dbReference type="InterPro" id="IPR029071">
    <property type="entry name" value="Ubiquitin-like_domsf"/>
</dbReference>
<dbReference type="CDD" id="cd00155">
    <property type="entry name" value="RasGEF"/>
    <property type="match status" value="1"/>
</dbReference>
<keyword evidence="7" id="KW-1185">Reference proteome</keyword>
<dbReference type="GO" id="GO:0007265">
    <property type="term" value="P:Ras protein signal transduction"/>
    <property type="evidence" value="ECO:0007669"/>
    <property type="project" value="TreeGrafter"/>
</dbReference>
<proteinExistence type="predicted"/>
<evidence type="ECO:0000259" key="4">
    <source>
        <dbReference type="PROSITE" id="PS50009"/>
    </source>
</evidence>
<evidence type="ECO:0000256" key="3">
    <source>
        <dbReference type="SAM" id="MobiDB-lite"/>
    </source>
</evidence>
<dbReference type="CDD" id="cd22077">
    <property type="entry name" value="WH2_WAS_WASL-2_3"/>
    <property type="match status" value="1"/>
</dbReference>
<dbReference type="InterPro" id="IPR036964">
    <property type="entry name" value="RASGEF_cat_dom_sf"/>
</dbReference>
<dbReference type="FunFam" id="1.10.840.10:FF:000002">
    <property type="entry name" value="Rap guanine nucleotide exchange factor 4"/>
    <property type="match status" value="1"/>
</dbReference>
<dbReference type="InterPro" id="IPR001895">
    <property type="entry name" value="RASGEF_cat_dom"/>
</dbReference>